<dbReference type="EMBL" id="CPZJ01000002">
    <property type="protein sequence ID" value="CNF19707.1"/>
    <property type="molecule type" value="Genomic_DNA"/>
</dbReference>
<organism evidence="1 2">
    <name type="scientific">Yersinia intermedia</name>
    <dbReference type="NCBI Taxonomy" id="631"/>
    <lineage>
        <taxon>Bacteria</taxon>
        <taxon>Pseudomonadati</taxon>
        <taxon>Pseudomonadota</taxon>
        <taxon>Gammaproteobacteria</taxon>
        <taxon>Enterobacterales</taxon>
        <taxon>Yersiniaceae</taxon>
        <taxon>Yersinia</taxon>
    </lineage>
</organism>
<accession>A0A0T9LSC7</accession>
<proteinExistence type="predicted"/>
<name>A0A0T9LSC7_YERIN</name>
<dbReference type="Proteomes" id="UP000038750">
    <property type="component" value="Unassembled WGS sequence"/>
</dbReference>
<dbReference type="RefSeq" id="WP_073991608.1">
    <property type="nucleotide sequence ID" value="NZ_CPZJ01000002.1"/>
</dbReference>
<sequence length="147" mass="16498">MKSPMTFTAVRVNKFGAVPAVEITCYDEKTKQTTECLFLQVPDKKAIILGAEYFHPLLKAEMTIIADEAIAAGKSKFQIEQELAISQMESSRKRQLSRSTQFRDTIAAWSQELSALNEAVRNGLDIPTVRSRISSLVLAMEKYNPKK</sequence>
<evidence type="ECO:0000313" key="2">
    <source>
        <dbReference type="Proteomes" id="UP000038750"/>
    </source>
</evidence>
<dbReference type="AlphaFoldDB" id="A0A0T9LSC7"/>
<reference evidence="1 2" key="1">
    <citation type="submission" date="2015-03" db="EMBL/GenBank/DDBJ databases">
        <authorList>
            <person name="Murphy D."/>
        </authorList>
    </citation>
    <scope>NUCLEOTIDE SEQUENCE [LARGE SCALE GENOMIC DNA]</scope>
    <source>
        <strain evidence="1 2">BR165/97</strain>
    </source>
</reference>
<evidence type="ECO:0000313" key="1">
    <source>
        <dbReference type="EMBL" id="CNF19707.1"/>
    </source>
</evidence>
<protein>
    <submittedName>
        <fullName evidence="1">Uncharacterized protein</fullName>
    </submittedName>
</protein>
<gene>
    <name evidence="1" type="ORF">ERS008530_00661</name>
</gene>
<dbReference type="OrthoDB" id="9943402at2"/>